<dbReference type="PANTHER" id="PTHR35807:SF1">
    <property type="entry name" value="TRANSCRIPTIONAL REGULATOR REDD"/>
    <property type="match status" value="1"/>
</dbReference>
<dbReference type="RefSeq" id="WP_266337153.1">
    <property type="nucleotide sequence ID" value="NZ_JAPKNK010000001.1"/>
</dbReference>
<keyword evidence="5" id="KW-1185">Reference proteome</keyword>
<evidence type="ECO:0000256" key="2">
    <source>
        <dbReference type="ARBA" id="ARBA00023163"/>
    </source>
</evidence>
<comment type="caution">
    <text evidence="4">The sequence shown here is derived from an EMBL/GenBank/DDBJ whole genome shotgun (WGS) entry which is preliminary data.</text>
</comment>
<dbReference type="InterPro" id="IPR005158">
    <property type="entry name" value="BTAD"/>
</dbReference>
<dbReference type="Pfam" id="PF03704">
    <property type="entry name" value="BTAD"/>
    <property type="match status" value="1"/>
</dbReference>
<organism evidence="4 5">
    <name type="scientific">Kaistia nematophila</name>
    <dbReference type="NCBI Taxonomy" id="2994654"/>
    <lineage>
        <taxon>Bacteria</taxon>
        <taxon>Pseudomonadati</taxon>
        <taxon>Pseudomonadota</taxon>
        <taxon>Alphaproteobacteria</taxon>
        <taxon>Hyphomicrobiales</taxon>
        <taxon>Kaistiaceae</taxon>
        <taxon>Kaistia</taxon>
    </lineage>
</organism>
<gene>
    <name evidence="4" type="ORF">OSH07_03240</name>
</gene>
<dbReference type="InterPro" id="IPR051677">
    <property type="entry name" value="AfsR-DnrI-RedD_regulator"/>
</dbReference>
<dbReference type="Proteomes" id="UP001144805">
    <property type="component" value="Unassembled WGS sequence"/>
</dbReference>
<dbReference type="SMART" id="SM01043">
    <property type="entry name" value="BTAD"/>
    <property type="match status" value="1"/>
</dbReference>
<dbReference type="AlphaFoldDB" id="A0A9X3DYG9"/>
<accession>A0A9X3DYG9</accession>
<name>A0A9X3DYG9_9HYPH</name>
<dbReference type="Gene3D" id="1.25.40.10">
    <property type="entry name" value="Tetratricopeptide repeat domain"/>
    <property type="match status" value="2"/>
</dbReference>
<sequence>MAGRIRLLGRPAIFNEAGESQAVRGHQAWAVLARVVLAPRPLERRTLAAELFAESSDPLGALRWCLAALRKALDSADSLVGDPIELRLPPETEVDLWHLDRDTLPIADMEPLLAGTEPQSSPEFATWLLVERERIRAVIDGRIRRETMQALAVGDYARAIRLTETAVGRDGYDESAHILLVKALALAGRTEAALAHVEATERLFDDELGAAPSLALRSAARLSVAAPPGGVSLEAHVKSMIRSGTAALGAGATDAGIETLRQAVARAEKAGDPRLQAEALLELGKGLVHSVRGFDDEGSVLLQQGVEIARSQGYARIAAAGYRELGYVEALAGRRPGADAHLRDALHFAEDGSDLAGIHAVIAFNLVDWGQFTRGLEHYETALEHARSSGNRRSEIWSLGLGAWGLLAADRLDEAEAWLRDCLERIDTLHWVAFRPWPIALLGEARLRQQDKPAPLRAALEEGFALSCQLRDPCWEAANARSLALTYMAEREFVAASQWLEEADRRCIRVTDPYVALRVEIVAARVEMSRRLDIPEVAAALTREWISLAARAHMDHHLQRATALLATNAAAESSPPEARNG</sequence>
<dbReference type="SUPFAM" id="SSF48452">
    <property type="entry name" value="TPR-like"/>
    <property type="match status" value="2"/>
</dbReference>
<feature type="domain" description="Bacterial transcriptional activator" evidence="3">
    <location>
        <begin position="94"/>
        <end position="222"/>
    </location>
</feature>
<keyword evidence="2" id="KW-0804">Transcription</keyword>
<protein>
    <submittedName>
        <fullName evidence="4">BTAD domain-containing putative transcriptional regulator</fullName>
    </submittedName>
</protein>
<evidence type="ECO:0000313" key="5">
    <source>
        <dbReference type="Proteomes" id="UP001144805"/>
    </source>
</evidence>
<dbReference type="InterPro" id="IPR011990">
    <property type="entry name" value="TPR-like_helical_dom_sf"/>
</dbReference>
<dbReference type="EMBL" id="JAPKNK010000001">
    <property type="protein sequence ID" value="MCX5568200.1"/>
    <property type="molecule type" value="Genomic_DNA"/>
</dbReference>
<evidence type="ECO:0000259" key="3">
    <source>
        <dbReference type="SMART" id="SM01043"/>
    </source>
</evidence>
<dbReference type="PANTHER" id="PTHR35807">
    <property type="entry name" value="TRANSCRIPTIONAL REGULATOR REDD-RELATED"/>
    <property type="match status" value="1"/>
</dbReference>
<evidence type="ECO:0000256" key="1">
    <source>
        <dbReference type="ARBA" id="ARBA00023015"/>
    </source>
</evidence>
<dbReference type="GO" id="GO:0006355">
    <property type="term" value="P:regulation of DNA-templated transcription"/>
    <property type="evidence" value="ECO:0007669"/>
    <property type="project" value="TreeGrafter"/>
</dbReference>
<dbReference type="GO" id="GO:0003677">
    <property type="term" value="F:DNA binding"/>
    <property type="evidence" value="ECO:0007669"/>
    <property type="project" value="TreeGrafter"/>
</dbReference>
<keyword evidence="1" id="KW-0805">Transcription regulation</keyword>
<proteinExistence type="predicted"/>
<reference evidence="4" key="1">
    <citation type="submission" date="2022-11" db="EMBL/GenBank/DDBJ databases">
        <title>Biodiversity and phylogenetic relationships of bacteria.</title>
        <authorList>
            <person name="Machado R.A.R."/>
            <person name="Bhat A."/>
            <person name="Loulou A."/>
            <person name="Kallel S."/>
        </authorList>
    </citation>
    <scope>NUCLEOTIDE SEQUENCE</scope>
    <source>
        <strain evidence="4">K-TC2</strain>
    </source>
</reference>
<evidence type="ECO:0000313" key="4">
    <source>
        <dbReference type="EMBL" id="MCX5568200.1"/>
    </source>
</evidence>